<sequence length="316" mass="32543">MAAQQKKSSGGGLITFFIAAGVVAATAVPDLGVMPVVIVVLLVVILGFARAAVGGKKKRARPIPQQGGSPAGQTPQRQLGQAQGFGQYQSSGTHPSSEQPFSPGRPATSTGGSTEYATTLSQNAQERLKSEIRNRLASTNAGRQALNEFDAAQERAGQRVITRKAPNAQTPRQGPRPSTRSSTAQPTRPQPRPTSTPQAPPVPPRQTARRAPGSEIDLEDVDLADAAPRLRPGADINLHDVHAAPVGDDLNLPARSRARRPGPTSAAIGSLTGSSAISDAAASSLLGSALSTSSLFSSGTGSSLTLTSLTHLHDAD</sequence>
<keyword evidence="6" id="KW-1185">Reference proteome</keyword>
<accession>A0A142KHS4</accession>
<feature type="compositionally biased region" description="Pro residues" evidence="1">
    <location>
        <begin position="188"/>
        <end position="204"/>
    </location>
</feature>
<reference evidence="3 5" key="2">
    <citation type="submission" date="2016-02" db="EMBL/GenBank/DDBJ databases">
        <title>Complete Genome Sequence of Propionibacterium acidipropionici ATCC 55737.</title>
        <authorList>
            <person name="Luna Flores C.H."/>
            <person name="Nielsen L.K."/>
            <person name="Marcellin E."/>
        </authorList>
    </citation>
    <scope>NUCLEOTIDE SEQUENCE [LARGE SCALE GENOMIC DNA]</scope>
    <source>
        <strain evidence="3 5">ATCC 55737</strain>
    </source>
</reference>
<feature type="region of interest" description="Disordered" evidence="1">
    <location>
        <begin position="153"/>
        <end position="221"/>
    </location>
</feature>
<reference evidence="4 6" key="1">
    <citation type="journal article" date="2016" name="Plant Dis.">
        <title>Improved production of propionic acid using genome shuffling.</title>
        <authorList>
            <person name="Luna-Flores C.H."/>
            <person name="Palfreyman R.W."/>
            <person name="Kromer J.O."/>
            <person name="Nielsen L.K."/>
            <person name="Marcellin E."/>
        </authorList>
    </citation>
    <scope>NUCLEOTIDE SEQUENCE [LARGE SCALE GENOMIC DNA]</scope>
    <source>
        <strain evidence="4 6">F3E8</strain>
    </source>
</reference>
<proteinExistence type="predicted"/>
<keyword evidence="2" id="KW-0812">Transmembrane</keyword>
<feature type="compositionally biased region" description="Polar residues" evidence="1">
    <location>
        <begin position="66"/>
        <end position="100"/>
    </location>
</feature>
<dbReference type="OrthoDB" id="10007844at2"/>
<name>A0A142KHS4_9ACTN</name>
<dbReference type="Proteomes" id="UP000075221">
    <property type="component" value="Chromosome"/>
</dbReference>
<dbReference type="AlphaFoldDB" id="A0A142KHS4"/>
<dbReference type="RefSeq" id="WP_015071988.1">
    <property type="nucleotide sequence ID" value="NZ_CP013126.1"/>
</dbReference>
<feature type="transmembrane region" description="Helical" evidence="2">
    <location>
        <begin position="34"/>
        <end position="53"/>
    </location>
</feature>
<keyword evidence="2" id="KW-1133">Transmembrane helix</keyword>
<dbReference type="GeneID" id="88084488"/>
<dbReference type="EMBL" id="CP014352">
    <property type="protein sequence ID" value="AMS05662.1"/>
    <property type="molecule type" value="Genomic_DNA"/>
</dbReference>
<keyword evidence="2" id="KW-0472">Membrane</keyword>
<evidence type="ECO:0000313" key="4">
    <source>
        <dbReference type="EMBL" id="AOZ47131.1"/>
    </source>
</evidence>
<dbReference type="KEGG" id="aaci:ASQ49_05525"/>
<gene>
    <name evidence="4" type="ORF">A8L58_11015</name>
    <name evidence="3" type="ORF">AXH35_09575</name>
</gene>
<organism evidence="3 5">
    <name type="scientific">Acidipropionibacterium acidipropionici</name>
    <dbReference type="NCBI Taxonomy" id="1748"/>
    <lineage>
        <taxon>Bacteria</taxon>
        <taxon>Bacillati</taxon>
        <taxon>Actinomycetota</taxon>
        <taxon>Actinomycetes</taxon>
        <taxon>Propionibacteriales</taxon>
        <taxon>Propionibacteriaceae</taxon>
        <taxon>Acidipropionibacterium</taxon>
    </lineage>
</organism>
<evidence type="ECO:0000313" key="3">
    <source>
        <dbReference type="EMBL" id="AMS05662.1"/>
    </source>
</evidence>
<feature type="region of interest" description="Disordered" evidence="1">
    <location>
        <begin position="245"/>
        <end position="267"/>
    </location>
</feature>
<feature type="region of interest" description="Disordered" evidence="1">
    <location>
        <begin position="56"/>
        <end position="115"/>
    </location>
</feature>
<evidence type="ECO:0000256" key="2">
    <source>
        <dbReference type="SAM" id="Phobius"/>
    </source>
</evidence>
<dbReference type="EMBL" id="CP015970">
    <property type="protein sequence ID" value="AOZ47131.1"/>
    <property type="molecule type" value="Genomic_DNA"/>
</dbReference>
<evidence type="ECO:0000313" key="5">
    <source>
        <dbReference type="Proteomes" id="UP000075221"/>
    </source>
</evidence>
<protein>
    <submittedName>
        <fullName evidence="3">Uncharacterized protein</fullName>
    </submittedName>
</protein>
<feature type="compositionally biased region" description="Polar residues" evidence="1">
    <location>
        <begin position="167"/>
        <end position="182"/>
    </location>
</feature>
<dbReference type="Proteomes" id="UP000178666">
    <property type="component" value="Chromosome"/>
</dbReference>
<evidence type="ECO:0000256" key="1">
    <source>
        <dbReference type="SAM" id="MobiDB-lite"/>
    </source>
</evidence>
<evidence type="ECO:0000313" key="6">
    <source>
        <dbReference type="Proteomes" id="UP000178666"/>
    </source>
</evidence>